<protein>
    <recommendedName>
        <fullName evidence="1">Fido domain-containing protein</fullName>
    </recommendedName>
</protein>
<evidence type="ECO:0000259" key="1">
    <source>
        <dbReference type="PROSITE" id="PS51459"/>
    </source>
</evidence>
<accession>A0A6I3ISY4</accession>
<dbReference type="PROSITE" id="PS51459">
    <property type="entry name" value="FIDO"/>
    <property type="match status" value="1"/>
</dbReference>
<evidence type="ECO:0000313" key="2">
    <source>
        <dbReference type="EMBL" id="MTB71381.1"/>
    </source>
</evidence>
<reference evidence="2 3" key="1">
    <citation type="submission" date="2019-11" db="EMBL/GenBank/DDBJ databases">
        <title>Whole genome sequencing identifies a novel species of the genus Arsenicicoccus isolated from human blood.</title>
        <authorList>
            <person name="Jeong J.H."/>
            <person name="Kweon O.J."/>
            <person name="Kim H.R."/>
            <person name="Kim T.-H."/>
            <person name="Ha S.-M."/>
            <person name="Lee M.-K."/>
        </authorList>
    </citation>
    <scope>NUCLEOTIDE SEQUENCE [LARGE SCALE GENOMIC DNA]</scope>
    <source>
        <strain evidence="2 3">MKL-02</strain>
    </source>
</reference>
<dbReference type="AlphaFoldDB" id="A0A6I3ISY4"/>
<dbReference type="RefSeq" id="WP_311966437.1">
    <property type="nucleotide sequence ID" value="NZ_WLVL01000019.1"/>
</dbReference>
<dbReference type="InterPro" id="IPR036597">
    <property type="entry name" value="Fido-like_dom_sf"/>
</dbReference>
<organism evidence="2 3">
    <name type="scientific">Arsenicicoccus cauae</name>
    <dbReference type="NCBI Taxonomy" id="2663847"/>
    <lineage>
        <taxon>Bacteria</taxon>
        <taxon>Bacillati</taxon>
        <taxon>Actinomycetota</taxon>
        <taxon>Actinomycetes</taxon>
        <taxon>Micrococcales</taxon>
        <taxon>Intrasporangiaceae</taxon>
        <taxon>Arsenicicoccus</taxon>
    </lineage>
</organism>
<gene>
    <name evidence="2" type="ORF">GGG17_05240</name>
</gene>
<dbReference type="EMBL" id="WLVL01000019">
    <property type="protein sequence ID" value="MTB71381.1"/>
    <property type="molecule type" value="Genomic_DNA"/>
</dbReference>
<keyword evidence="3" id="KW-1185">Reference proteome</keyword>
<sequence length="282" mass="29265">MSSPVAISVEPLLRLPGVSDAVEEAREACTRLRWHQALRRRIPEAAAESRVRGARENAFLDGIQLPLETVRDLSRGALTWRADPLPDEQVVRGAVQVTAEAEHLRGVLSAAPRQVVARLHTAAATPLGVAASGLGRPRDPGVGCAELVELGEPVDARLVAGRLDGIVGLLRAVGPVPAGVVGALVHAEVAVVRPFERGNGLVARALERVVVQAGGLDPTGVAVPEAGHRSLGQTAYVGALAAYATGTQDGVRLWLLHCCEAMVAAAAEGTRVADAVLTGRLG</sequence>
<dbReference type="InterPro" id="IPR003812">
    <property type="entry name" value="Fido"/>
</dbReference>
<dbReference type="Proteomes" id="UP000431092">
    <property type="component" value="Unassembled WGS sequence"/>
</dbReference>
<feature type="domain" description="Fido" evidence="1">
    <location>
        <begin position="111"/>
        <end position="257"/>
    </location>
</feature>
<name>A0A6I3ISY4_9MICO</name>
<dbReference type="Gene3D" id="1.10.3290.10">
    <property type="entry name" value="Fido-like domain"/>
    <property type="match status" value="1"/>
</dbReference>
<comment type="caution">
    <text evidence="2">The sequence shown here is derived from an EMBL/GenBank/DDBJ whole genome shotgun (WGS) entry which is preliminary data.</text>
</comment>
<evidence type="ECO:0000313" key="3">
    <source>
        <dbReference type="Proteomes" id="UP000431092"/>
    </source>
</evidence>
<proteinExistence type="predicted"/>